<organism evidence="4 5">
    <name type="scientific">Paenibacillus turicensis</name>
    <dbReference type="NCBI Taxonomy" id="160487"/>
    <lineage>
        <taxon>Bacteria</taxon>
        <taxon>Bacillati</taxon>
        <taxon>Bacillota</taxon>
        <taxon>Bacilli</taxon>
        <taxon>Bacillales</taxon>
        <taxon>Paenibacillaceae</taxon>
        <taxon>Paenibacillus</taxon>
    </lineage>
</organism>
<dbReference type="Proteomes" id="UP001519272">
    <property type="component" value="Unassembled WGS sequence"/>
</dbReference>
<evidence type="ECO:0000256" key="1">
    <source>
        <dbReference type="ARBA" id="ARBA00006738"/>
    </source>
</evidence>
<evidence type="ECO:0000256" key="2">
    <source>
        <dbReference type="HAMAP-Rule" id="MF_00048"/>
    </source>
</evidence>
<evidence type="ECO:0000313" key="5">
    <source>
        <dbReference type="Proteomes" id="UP001519272"/>
    </source>
</evidence>
<evidence type="ECO:0000313" key="4">
    <source>
        <dbReference type="EMBL" id="MBP1904204.1"/>
    </source>
</evidence>
<dbReference type="InterPro" id="IPR011856">
    <property type="entry name" value="tRNA_endonuc-like_dom_sf"/>
</dbReference>
<dbReference type="InterPro" id="IPR011335">
    <property type="entry name" value="Restrct_endonuc-II-like"/>
</dbReference>
<protein>
    <recommendedName>
        <fullName evidence="2">UPF0102 protein J2Z32_000821</fullName>
    </recommendedName>
</protein>
<dbReference type="CDD" id="cd20736">
    <property type="entry name" value="PoNe_Nuclease"/>
    <property type="match status" value="1"/>
</dbReference>
<dbReference type="RefSeq" id="WP_210087869.1">
    <property type="nucleotide sequence ID" value="NZ_JAGGKG010000002.1"/>
</dbReference>
<dbReference type="GO" id="GO:0004519">
    <property type="term" value="F:endonuclease activity"/>
    <property type="evidence" value="ECO:0007669"/>
    <property type="project" value="UniProtKB-KW"/>
</dbReference>
<feature type="region of interest" description="Disordered" evidence="3">
    <location>
        <begin position="1"/>
        <end position="20"/>
    </location>
</feature>
<dbReference type="PANTHER" id="PTHR34039:SF1">
    <property type="entry name" value="UPF0102 PROTEIN YRAN"/>
    <property type="match status" value="1"/>
</dbReference>
<evidence type="ECO:0000256" key="3">
    <source>
        <dbReference type="SAM" id="MobiDB-lite"/>
    </source>
</evidence>
<keyword evidence="5" id="KW-1185">Reference proteome</keyword>
<dbReference type="Gene3D" id="3.40.1350.10">
    <property type="match status" value="1"/>
</dbReference>
<proteinExistence type="inferred from homology"/>
<dbReference type="Pfam" id="PF02021">
    <property type="entry name" value="UPF0102"/>
    <property type="match status" value="1"/>
</dbReference>
<keyword evidence="4" id="KW-0255">Endonuclease</keyword>
<comment type="similarity">
    <text evidence="1 2">Belongs to the UPF0102 family.</text>
</comment>
<sequence length="132" mass="14893">MRLNQQKNDENRKKGNRRAVGTQAEEAAVQYLQEKGYRIIARNWYCSTGELDIIAEDLSQLVIVEVRSKREGSIYGTAIEAITPSKIKQVRKTASYYLYKTGNSEATVRFDVIAITTNDDGASHIHHIEGAF</sequence>
<dbReference type="NCBIfam" id="TIGR00252">
    <property type="entry name" value="YraN family protein"/>
    <property type="match status" value="1"/>
</dbReference>
<gene>
    <name evidence="4" type="ORF">J2Z32_000821</name>
</gene>
<dbReference type="EMBL" id="JAGGKG010000002">
    <property type="protein sequence ID" value="MBP1904204.1"/>
    <property type="molecule type" value="Genomic_DNA"/>
</dbReference>
<name>A0ABS4FNP6_9BACL</name>
<dbReference type="InterPro" id="IPR003509">
    <property type="entry name" value="UPF0102_YraN-like"/>
</dbReference>
<dbReference type="NCBIfam" id="NF009150">
    <property type="entry name" value="PRK12497.1-3"/>
    <property type="match status" value="1"/>
</dbReference>
<dbReference type="SUPFAM" id="SSF52980">
    <property type="entry name" value="Restriction endonuclease-like"/>
    <property type="match status" value="1"/>
</dbReference>
<reference evidence="4 5" key="1">
    <citation type="submission" date="2021-03" db="EMBL/GenBank/DDBJ databases">
        <title>Genomic Encyclopedia of Type Strains, Phase IV (KMG-IV): sequencing the most valuable type-strain genomes for metagenomic binning, comparative biology and taxonomic classification.</title>
        <authorList>
            <person name="Goeker M."/>
        </authorList>
    </citation>
    <scope>NUCLEOTIDE SEQUENCE [LARGE SCALE GENOMIC DNA]</scope>
    <source>
        <strain evidence="4 5">DSM 14349</strain>
    </source>
</reference>
<dbReference type="PANTHER" id="PTHR34039">
    <property type="entry name" value="UPF0102 PROTEIN YRAN"/>
    <property type="match status" value="1"/>
</dbReference>
<comment type="caution">
    <text evidence="4">The sequence shown here is derived from an EMBL/GenBank/DDBJ whole genome shotgun (WGS) entry which is preliminary data.</text>
</comment>
<keyword evidence="4" id="KW-0378">Hydrolase</keyword>
<keyword evidence="4" id="KW-0540">Nuclease</keyword>
<accession>A0ABS4FNP6</accession>
<dbReference type="NCBIfam" id="NF009154">
    <property type="entry name" value="PRK12497.3-3"/>
    <property type="match status" value="1"/>
</dbReference>
<dbReference type="HAMAP" id="MF_00048">
    <property type="entry name" value="UPF0102"/>
    <property type="match status" value="1"/>
</dbReference>